<name>A0A7K1FLT8_9ACTN</name>
<evidence type="ECO:0000259" key="1">
    <source>
        <dbReference type="PROSITE" id="PS50943"/>
    </source>
</evidence>
<dbReference type="Pfam" id="PF01381">
    <property type="entry name" value="HTH_3"/>
    <property type="match status" value="1"/>
</dbReference>
<dbReference type="PROSITE" id="PS50943">
    <property type="entry name" value="HTH_CROC1"/>
    <property type="match status" value="1"/>
</dbReference>
<dbReference type="InterPro" id="IPR001387">
    <property type="entry name" value="Cro/C1-type_HTH"/>
</dbReference>
<keyword evidence="3" id="KW-1185">Reference proteome</keyword>
<dbReference type="EMBL" id="WLYK01000005">
    <property type="protein sequence ID" value="MTD15112.1"/>
    <property type="molecule type" value="Genomic_DNA"/>
</dbReference>
<reference evidence="2 3" key="1">
    <citation type="submission" date="2019-11" db="EMBL/GenBank/DDBJ databases">
        <authorList>
            <person name="Jiang L.-Q."/>
        </authorList>
    </citation>
    <scope>NUCLEOTIDE SEQUENCE [LARGE SCALE GENOMIC DNA]</scope>
    <source>
        <strain evidence="2 3">YIM 132087</strain>
    </source>
</reference>
<evidence type="ECO:0000313" key="3">
    <source>
        <dbReference type="Proteomes" id="UP000460221"/>
    </source>
</evidence>
<evidence type="ECO:0000313" key="2">
    <source>
        <dbReference type="EMBL" id="MTD15112.1"/>
    </source>
</evidence>
<dbReference type="InterPro" id="IPR010982">
    <property type="entry name" value="Lambda_DNA-bd_dom_sf"/>
</dbReference>
<protein>
    <submittedName>
        <fullName evidence="2">Helix-turn-helix domain-containing protein</fullName>
    </submittedName>
</protein>
<comment type="caution">
    <text evidence="2">The sequence shown here is derived from an EMBL/GenBank/DDBJ whole genome shotgun (WGS) entry which is preliminary data.</text>
</comment>
<dbReference type="CDD" id="cd00093">
    <property type="entry name" value="HTH_XRE"/>
    <property type="match status" value="1"/>
</dbReference>
<feature type="domain" description="HTH cro/C1-type" evidence="1">
    <location>
        <begin position="11"/>
        <end position="64"/>
    </location>
</feature>
<accession>A0A7K1FLT8</accession>
<organism evidence="2 3">
    <name type="scientific">Nakamurella alba</name>
    <dbReference type="NCBI Taxonomy" id="2665158"/>
    <lineage>
        <taxon>Bacteria</taxon>
        <taxon>Bacillati</taxon>
        <taxon>Actinomycetota</taxon>
        <taxon>Actinomycetes</taxon>
        <taxon>Nakamurellales</taxon>
        <taxon>Nakamurellaceae</taxon>
        <taxon>Nakamurella</taxon>
    </lineage>
</organism>
<dbReference type="SUPFAM" id="SSF47413">
    <property type="entry name" value="lambda repressor-like DNA-binding domains"/>
    <property type="match status" value="1"/>
</dbReference>
<sequence>MPALAGLGSTIAARRVQLRLTQQDLADLAGVSRSSIQALEYGSGGLRLAALVEVASVLGLQVTLESPFVADR</sequence>
<dbReference type="AlphaFoldDB" id="A0A7K1FLT8"/>
<gene>
    <name evidence="2" type="ORF">GIS00_14305</name>
</gene>
<proteinExistence type="predicted"/>
<dbReference type="Gene3D" id="1.10.260.40">
    <property type="entry name" value="lambda repressor-like DNA-binding domains"/>
    <property type="match status" value="1"/>
</dbReference>
<dbReference type="SMART" id="SM00530">
    <property type="entry name" value="HTH_XRE"/>
    <property type="match status" value="1"/>
</dbReference>
<dbReference type="GO" id="GO:0003677">
    <property type="term" value="F:DNA binding"/>
    <property type="evidence" value="ECO:0007669"/>
    <property type="project" value="InterPro"/>
</dbReference>
<dbReference type="Proteomes" id="UP000460221">
    <property type="component" value="Unassembled WGS sequence"/>
</dbReference>